<dbReference type="InterPro" id="IPR057678">
    <property type="entry name" value="DUF7918"/>
</dbReference>
<dbReference type="EMBL" id="LAVV01009302">
    <property type="protein sequence ID" value="KNZ50822.1"/>
    <property type="molecule type" value="Genomic_DNA"/>
</dbReference>
<evidence type="ECO:0000313" key="4">
    <source>
        <dbReference type="Proteomes" id="UP000037035"/>
    </source>
</evidence>
<feature type="compositionally biased region" description="Basic and acidic residues" evidence="1">
    <location>
        <begin position="416"/>
        <end position="429"/>
    </location>
</feature>
<feature type="domain" description="DUF7918" evidence="2">
    <location>
        <begin position="49"/>
        <end position="270"/>
    </location>
</feature>
<dbReference type="VEuPathDB" id="FungiDB:VP01_421g5"/>
<dbReference type="PANTHER" id="PTHR36223:SF5">
    <property type="entry name" value="BETA-LACTAMASE-TYPE TRANSPEPTIDASE FOLD DOMAIN CONTAINING PROTEIN"/>
    <property type="match status" value="1"/>
</dbReference>
<feature type="region of interest" description="Disordered" evidence="1">
    <location>
        <begin position="171"/>
        <end position="196"/>
    </location>
</feature>
<feature type="compositionally biased region" description="Polar residues" evidence="1">
    <location>
        <begin position="539"/>
        <end position="556"/>
    </location>
</feature>
<accession>A0A0L6URF8</accession>
<feature type="compositionally biased region" description="Polar residues" evidence="1">
    <location>
        <begin position="379"/>
        <end position="388"/>
    </location>
</feature>
<dbReference type="PANTHER" id="PTHR36223">
    <property type="entry name" value="BETA-LACTAMASE-TYPE TRANSPEPTIDASE FOLD DOMAIN CONTAINING PROTEIN"/>
    <property type="match status" value="1"/>
</dbReference>
<feature type="compositionally biased region" description="Polar residues" evidence="1">
    <location>
        <begin position="285"/>
        <end position="329"/>
    </location>
</feature>
<feature type="region of interest" description="Disordered" evidence="1">
    <location>
        <begin position="267"/>
        <end position="334"/>
    </location>
</feature>
<evidence type="ECO:0000256" key="1">
    <source>
        <dbReference type="SAM" id="MobiDB-lite"/>
    </source>
</evidence>
<evidence type="ECO:0000259" key="2">
    <source>
        <dbReference type="Pfam" id="PF25534"/>
    </source>
</evidence>
<feature type="compositionally biased region" description="Basic and acidic residues" evidence="1">
    <location>
        <begin position="391"/>
        <end position="407"/>
    </location>
</feature>
<protein>
    <recommendedName>
        <fullName evidence="2">DUF7918 domain-containing protein</fullName>
    </recommendedName>
</protein>
<gene>
    <name evidence="3" type="ORF">VP01_421g5</name>
</gene>
<feature type="compositionally biased region" description="Low complexity" evidence="1">
    <location>
        <begin position="481"/>
        <end position="501"/>
    </location>
</feature>
<feature type="region of interest" description="Disordered" evidence="1">
    <location>
        <begin position="354"/>
        <end position="570"/>
    </location>
</feature>
<comment type="caution">
    <text evidence="3">The sequence shown here is derived from an EMBL/GenBank/DDBJ whole genome shotgun (WGS) entry which is preliminary data.</text>
</comment>
<keyword evidence="4" id="KW-1185">Reference proteome</keyword>
<dbReference type="Proteomes" id="UP000037035">
    <property type="component" value="Unassembled WGS sequence"/>
</dbReference>
<dbReference type="Pfam" id="PF25534">
    <property type="entry name" value="DUF7918"/>
    <property type="match status" value="1"/>
</dbReference>
<evidence type="ECO:0000313" key="3">
    <source>
        <dbReference type="EMBL" id="KNZ50822.1"/>
    </source>
</evidence>
<proteinExistence type="predicted"/>
<reference evidence="3 4" key="1">
    <citation type="submission" date="2015-08" db="EMBL/GenBank/DDBJ databases">
        <title>Next Generation Sequencing and Analysis of the Genome of Puccinia sorghi L Schw, the Causal Agent of Maize Common Rust.</title>
        <authorList>
            <person name="Rochi L."/>
            <person name="Burguener G."/>
            <person name="Darino M."/>
            <person name="Turjanski A."/>
            <person name="Kreff E."/>
            <person name="Dieguez M.J."/>
            <person name="Sacco F."/>
        </authorList>
    </citation>
    <scope>NUCLEOTIDE SEQUENCE [LARGE SCALE GENOMIC DNA]</scope>
    <source>
        <strain evidence="3 4">RO10H11247</strain>
    </source>
</reference>
<feature type="compositionally biased region" description="Pro residues" evidence="1">
    <location>
        <begin position="270"/>
        <end position="282"/>
    </location>
</feature>
<sequence>MPINQTTGTRCSVLPLDHPSLPVGLPSIEYKHHTMKSTITGAIQEIAIIESNQGTSFEISLDIKPTAYATLHQPDQQLHRLPEDDYLIYVLLDGINAQRSKRHRSQRTPTRISGVLAQDRSSSRSFQFGSLHLVDPDDHQQPTDQSICQDEKIIQALGTIQINIVRCSLGQPKPVPRRPNRAGGNPNRASHPCPESLKTTNQMMFSERTKKACLLNNTVGLSQPVPNSSSGSFPAKRSIRPIVREDPQPFLQFIFKYKPRSVLEAEGIIAPPPPPPPSPPPHSSADNLKSTCMTSPTKPAISEQTRLGHDYQSNSELHKSSLNPNAQSTHEVDEKACSSFFALKPKMKEKPVYIHIDSDSDSESVPKSVNRAESGRPLGSTSHTTSNKPFPKPEPRDHDDLTHQEANKRHKQGNTDSKKRDMLDSADCKKRARSTTADVKPNKRVSMGDAPSATTAANASASRDIPKTQLKENINLHPTLTRTNTTRANATQQYRNNSSFEESSDDDDQFKKKIIAPGPVHSARPSQLDRSPTKPSPWALNQLNNPIKSVSASQEGPNFFDLTGIHDDSD</sequence>
<dbReference type="OrthoDB" id="3237202at2759"/>
<name>A0A0L6URF8_9BASI</name>
<organism evidence="3 4">
    <name type="scientific">Puccinia sorghi</name>
    <dbReference type="NCBI Taxonomy" id="27349"/>
    <lineage>
        <taxon>Eukaryota</taxon>
        <taxon>Fungi</taxon>
        <taxon>Dikarya</taxon>
        <taxon>Basidiomycota</taxon>
        <taxon>Pucciniomycotina</taxon>
        <taxon>Pucciniomycetes</taxon>
        <taxon>Pucciniales</taxon>
        <taxon>Pucciniaceae</taxon>
        <taxon>Puccinia</taxon>
    </lineage>
</organism>
<dbReference type="AlphaFoldDB" id="A0A0L6URF8"/>
<feature type="compositionally biased region" description="Low complexity" evidence="1">
    <location>
        <begin position="450"/>
        <end position="462"/>
    </location>
</feature>